<dbReference type="EMBL" id="JBFALK010000004">
    <property type="protein sequence ID" value="MEV0968853.1"/>
    <property type="molecule type" value="Genomic_DNA"/>
</dbReference>
<keyword evidence="3" id="KW-1185">Reference proteome</keyword>
<keyword evidence="1" id="KW-0812">Transmembrane</keyword>
<comment type="caution">
    <text evidence="2">The sequence shown here is derived from an EMBL/GenBank/DDBJ whole genome shotgun (WGS) entry which is preliminary data.</text>
</comment>
<name>A0ABV3GB34_MICGL</name>
<dbReference type="Pfam" id="PF03229">
    <property type="entry name" value="Alpha_GJ"/>
    <property type="match status" value="1"/>
</dbReference>
<feature type="transmembrane region" description="Helical" evidence="1">
    <location>
        <begin position="128"/>
        <end position="151"/>
    </location>
</feature>
<accession>A0ABV3GB34</accession>
<evidence type="ECO:0000313" key="2">
    <source>
        <dbReference type="EMBL" id="MEV0968853.1"/>
    </source>
</evidence>
<organism evidence="2 3">
    <name type="scientific">Microtetraspora glauca</name>
    <dbReference type="NCBI Taxonomy" id="1996"/>
    <lineage>
        <taxon>Bacteria</taxon>
        <taxon>Bacillati</taxon>
        <taxon>Actinomycetota</taxon>
        <taxon>Actinomycetes</taxon>
        <taxon>Streptosporangiales</taxon>
        <taxon>Streptosporangiaceae</taxon>
        <taxon>Microtetraspora</taxon>
    </lineage>
</organism>
<sequence length="182" mass="18371">MDLSDAVQSLTSPVTPIRGGRMPGPVGMSILLLCWLALGVLPFVFSVPDLRLATGQIGTPGTLTVVSCESLGEGRYDCKGRFTPDGGGDAVNVDASPDSRAGDVTPARLTPEGDRALPTGVKGVLRALTLPALGAGALAFLPYVVLYVLGVRRGRGTAVIAGSAVSAVSLVMMIVGVAAAVA</sequence>
<reference evidence="2 3" key="1">
    <citation type="submission" date="2024-06" db="EMBL/GenBank/DDBJ databases">
        <title>The Natural Products Discovery Center: Release of the First 8490 Sequenced Strains for Exploring Actinobacteria Biosynthetic Diversity.</title>
        <authorList>
            <person name="Kalkreuter E."/>
            <person name="Kautsar S.A."/>
            <person name="Yang D."/>
            <person name="Bader C.D."/>
            <person name="Teijaro C.N."/>
            <person name="Fluegel L."/>
            <person name="Davis C.M."/>
            <person name="Simpson J.R."/>
            <person name="Lauterbach L."/>
            <person name="Steele A.D."/>
            <person name="Gui C."/>
            <person name="Meng S."/>
            <person name="Li G."/>
            <person name="Viehrig K."/>
            <person name="Ye F."/>
            <person name="Su P."/>
            <person name="Kiefer A.F."/>
            <person name="Nichols A."/>
            <person name="Cepeda A.J."/>
            <person name="Yan W."/>
            <person name="Fan B."/>
            <person name="Jiang Y."/>
            <person name="Adhikari A."/>
            <person name="Zheng C.-J."/>
            <person name="Schuster L."/>
            <person name="Cowan T.M."/>
            <person name="Smanski M.J."/>
            <person name="Chevrette M.G."/>
            <person name="De Carvalho L.P.S."/>
            <person name="Shen B."/>
        </authorList>
    </citation>
    <scope>NUCLEOTIDE SEQUENCE [LARGE SCALE GENOMIC DNA]</scope>
    <source>
        <strain evidence="2 3">NPDC050100</strain>
    </source>
</reference>
<feature type="transmembrane region" description="Helical" evidence="1">
    <location>
        <begin position="158"/>
        <end position="181"/>
    </location>
</feature>
<feature type="transmembrane region" description="Helical" evidence="1">
    <location>
        <begin position="26"/>
        <end position="45"/>
    </location>
</feature>
<dbReference type="RefSeq" id="WP_358131690.1">
    <property type="nucleotide sequence ID" value="NZ_JBFALK010000004.1"/>
</dbReference>
<keyword evidence="1" id="KW-1133">Transmembrane helix</keyword>
<dbReference type="Proteomes" id="UP001551675">
    <property type="component" value="Unassembled WGS sequence"/>
</dbReference>
<proteinExistence type="predicted"/>
<evidence type="ECO:0000256" key="1">
    <source>
        <dbReference type="SAM" id="Phobius"/>
    </source>
</evidence>
<evidence type="ECO:0000313" key="3">
    <source>
        <dbReference type="Proteomes" id="UP001551675"/>
    </source>
</evidence>
<gene>
    <name evidence="2" type="ORF">AB0I59_09475</name>
</gene>
<keyword evidence="1" id="KW-0472">Membrane</keyword>
<dbReference type="InterPro" id="IPR004913">
    <property type="entry name" value="Herpes_gJ"/>
</dbReference>
<protein>
    <submittedName>
        <fullName evidence="2">Uncharacterized protein</fullName>
    </submittedName>
</protein>